<dbReference type="GO" id="GO:0005739">
    <property type="term" value="C:mitochondrion"/>
    <property type="evidence" value="ECO:0007669"/>
    <property type="project" value="TreeGrafter"/>
</dbReference>
<dbReference type="PIRSF" id="PIRSF000447">
    <property type="entry name" value="KAS_II"/>
    <property type="match status" value="1"/>
</dbReference>
<evidence type="ECO:0000256" key="5">
    <source>
        <dbReference type="ARBA" id="ARBA00023098"/>
    </source>
</evidence>
<dbReference type="GO" id="GO:0006633">
    <property type="term" value="P:fatty acid biosynthetic process"/>
    <property type="evidence" value="ECO:0007669"/>
    <property type="project" value="UniProtKB-KW"/>
</dbReference>
<sequence length="456" mass="46766">MTRVVVTGMGLITPLGVGLRSSWANLIANKSGLVATTTFDDYEQGWSQIPSKVVGRVPVKSAGGKKVETKGGENGSPATADRDASSASSAPGWCASDHMSAGDARRMAPFAQYAVAAAAEALADAQFVASDVDPTRVGVAVGSGIGGFGEAYDNSTAFASEGYRKVQPLFIPRLLANMAAGHISIRHGFGGPVHAVSTACATGLNAIGDAYNFIQNGYADVMVCGGTEASLHPLALGAFARARSVVAGGEDDPQGASRPFDGARRGFVLGEGCGILVLEKLAHAQARGAPIYGEVLGYGLAGDAHHITAPAESGDGAFRAMEQALSRAGVAPSEVDYVNAHATSTPLGDRAENTAMRRLFGSSSRLAVSSTKGAVGHLLGAAGAVEAAFTLMAVRHDTVPATLNLTTPGGHPEDDPSAFCFDYVPNHSRMHRTDLALCNSFGFGGVNTSVLFGKMR</sequence>
<accession>A0AA91T410</accession>
<evidence type="ECO:0000313" key="15">
    <source>
        <dbReference type="Proteomes" id="UP000195602"/>
    </source>
</evidence>
<protein>
    <recommendedName>
        <fullName evidence="9">3-oxoacyl-[acyl-carrier-protein] synthase</fullName>
    </recommendedName>
</protein>
<dbReference type="KEGG" id="clus:A9F13_02g03454"/>
<dbReference type="Pfam" id="PF00109">
    <property type="entry name" value="ketoacyl-synt"/>
    <property type="match status" value="2"/>
</dbReference>
<dbReference type="SUPFAM" id="SSF53901">
    <property type="entry name" value="Thiolase-like"/>
    <property type="match status" value="2"/>
</dbReference>
<dbReference type="NCBIfam" id="TIGR03150">
    <property type="entry name" value="fabF"/>
    <property type="match status" value="1"/>
</dbReference>
<dbReference type="NCBIfam" id="NF005589">
    <property type="entry name" value="PRK07314.1"/>
    <property type="match status" value="1"/>
</dbReference>
<dbReference type="GO" id="GO:0004315">
    <property type="term" value="F:3-oxoacyl-[acyl-carrier-protein] synthase activity"/>
    <property type="evidence" value="ECO:0007669"/>
    <property type="project" value="UniProtKB-EC"/>
</dbReference>
<dbReference type="CDD" id="cd00834">
    <property type="entry name" value="KAS_I_II"/>
    <property type="match status" value="1"/>
</dbReference>
<keyword evidence="6 9" id="KW-0275">Fatty acid biosynthesis</keyword>
<evidence type="ECO:0000256" key="9">
    <source>
        <dbReference type="PIRNR" id="PIRNR000447"/>
    </source>
</evidence>
<evidence type="ECO:0000256" key="7">
    <source>
        <dbReference type="ARBA" id="ARBA00023315"/>
    </source>
</evidence>
<dbReference type="InterPro" id="IPR020841">
    <property type="entry name" value="PKS_Beta-ketoAc_synthase_dom"/>
</dbReference>
<evidence type="ECO:0000256" key="4">
    <source>
        <dbReference type="ARBA" id="ARBA00022832"/>
    </source>
</evidence>
<evidence type="ECO:0000256" key="3">
    <source>
        <dbReference type="ARBA" id="ARBA00022679"/>
    </source>
</evidence>
<evidence type="ECO:0000256" key="2">
    <source>
        <dbReference type="ARBA" id="ARBA00022516"/>
    </source>
</evidence>
<proteinExistence type="inferred from homology"/>
<evidence type="ECO:0000256" key="11">
    <source>
        <dbReference type="RuleBase" id="RU003694"/>
    </source>
</evidence>
<evidence type="ECO:0000256" key="1">
    <source>
        <dbReference type="ARBA" id="ARBA00008467"/>
    </source>
</evidence>
<keyword evidence="2 9" id="KW-0444">Lipid biosynthesis</keyword>
<dbReference type="PROSITE" id="PS00606">
    <property type="entry name" value="KS3_1"/>
    <property type="match status" value="1"/>
</dbReference>
<dbReference type="InterPro" id="IPR017568">
    <property type="entry name" value="3-oxoacyl-ACP_synth-2"/>
</dbReference>
<dbReference type="PANTHER" id="PTHR11712:SF336">
    <property type="entry name" value="3-OXOACYL-[ACYL-CARRIER-PROTEIN] SYNTHASE, MITOCHONDRIAL"/>
    <property type="match status" value="1"/>
</dbReference>
<dbReference type="InterPro" id="IPR016039">
    <property type="entry name" value="Thiolase-like"/>
</dbReference>
<feature type="active site" description="For beta-ketoacyl synthase activity" evidence="10">
    <location>
        <position position="200"/>
    </location>
</feature>
<dbReference type="PROSITE" id="PS52004">
    <property type="entry name" value="KS3_2"/>
    <property type="match status" value="1"/>
</dbReference>
<keyword evidence="7" id="KW-0012">Acyltransferase</keyword>
<comment type="similarity">
    <text evidence="1 9 11">Belongs to the thiolase-like superfamily. Beta-ketoacyl-ACP synthases family.</text>
</comment>
<dbReference type="PANTHER" id="PTHR11712">
    <property type="entry name" value="POLYKETIDE SYNTHASE-RELATED"/>
    <property type="match status" value="1"/>
</dbReference>
<dbReference type="InterPro" id="IPR000794">
    <property type="entry name" value="Beta-ketoacyl_synthase"/>
</dbReference>
<name>A0AA91T410_CLALS</name>
<comment type="catalytic activity">
    <reaction evidence="8">
        <text>a fatty acyl-[ACP] + malonyl-[ACP] + H(+) = a 3-oxoacyl-[ACP] + holo-[ACP] + CO2</text>
        <dbReference type="Rhea" id="RHEA:22836"/>
        <dbReference type="Rhea" id="RHEA-COMP:9623"/>
        <dbReference type="Rhea" id="RHEA-COMP:9685"/>
        <dbReference type="Rhea" id="RHEA-COMP:9916"/>
        <dbReference type="Rhea" id="RHEA-COMP:14125"/>
        <dbReference type="ChEBI" id="CHEBI:15378"/>
        <dbReference type="ChEBI" id="CHEBI:16526"/>
        <dbReference type="ChEBI" id="CHEBI:64479"/>
        <dbReference type="ChEBI" id="CHEBI:78449"/>
        <dbReference type="ChEBI" id="CHEBI:78776"/>
        <dbReference type="ChEBI" id="CHEBI:138651"/>
        <dbReference type="EC" id="2.3.1.41"/>
    </reaction>
</comment>
<dbReference type="InterPro" id="IPR018201">
    <property type="entry name" value="Ketoacyl_synth_AS"/>
</dbReference>
<evidence type="ECO:0000313" key="14">
    <source>
        <dbReference type="EMBL" id="OVF10520.1"/>
    </source>
</evidence>
<dbReference type="InterPro" id="IPR014030">
    <property type="entry name" value="Ketoacyl_synth_N"/>
</dbReference>
<dbReference type="SMART" id="SM00825">
    <property type="entry name" value="PKS_KS"/>
    <property type="match status" value="1"/>
</dbReference>
<evidence type="ECO:0000259" key="13">
    <source>
        <dbReference type="PROSITE" id="PS52004"/>
    </source>
</evidence>
<organism evidence="14 15">
    <name type="scientific">Clavispora lusitaniae</name>
    <name type="common">Candida lusitaniae</name>
    <dbReference type="NCBI Taxonomy" id="36911"/>
    <lineage>
        <taxon>Eukaryota</taxon>
        <taxon>Fungi</taxon>
        <taxon>Dikarya</taxon>
        <taxon>Ascomycota</taxon>
        <taxon>Saccharomycotina</taxon>
        <taxon>Pichiomycetes</taxon>
        <taxon>Metschnikowiaceae</taxon>
        <taxon>Clavispora</taxon>
    </lineage>
</organism>
<comment type="caution">
    <text evidence="14">The sequence shown here is derived from an EMBL/GenBank/DDBJ whole genome shotgun (WGS) entry which is preliminary data.</text>
</comment>
<dbReference type="InterPro" id="IPR014031">
    <property type="entry name" value="Ketoacyl_synth_C"/>
</dbReference>
<keyword evidence="5" id="KW-0443">Lipid metabolism</keyword>
<evidence type="ECO:0000256" key="12">
    <source>
        <dbReference type="SAM" id="MobiDB-lite"/>
    </source>
</evidence>
<evidence type="ECO:0000256" key="6">
    <source>
        <dbReference type="ARBA" id="ARBA00023160"/>
    </source>
</evidence>
<dbReference type="Pfam" id="PF02801">
    <property type="entry name" value="Ketoacyl-synt_C"/>
    <property type="match status" value="1"/>
</dbReference>
<dbReference type="Gene3D" id="3.40.47.10">
    <property type="match status" value="2"/>
</dbReference>
<evidence type="ECO:0000256" key="10">
    <source>
        <dbReference type="PIRSR" id="PIRSR000447-1"/>
    </source>
</evidence>
<evidence type="ECO:0000256" key="8">
    <source>
        <dbReference type="ARBA" id="ARBA00049541"/>
    </source>
</evidence>
<reference evidence="14 15" key="1">
    <citation type="submission" date="2017-04" db="EMBL/GenBank/DDBJ databases">
        <title>Draft genome of the yeast Clavispora lusitaniae type strain CBS 6936.</title>
        <authorList>
            <person name="Durrens P."/>
            <person name="Klopp C."/>
            <person name="Biteau N."/>
            <person name="Fitton-Ouhabi V."/>
            <person name="Dementhon K."/>
            <person name="Accoceberry I."/>
            <person name="Sherman D.J."/>
            <person name="Noel T."/>
        </authorList>
    </citation>
    <scope>NUCLEOTIDE SEQUENCE [LARGE SCALE GENOMIC DNA]</scope>
    <source>
        <strain evidence="14 15">CBS 6936</strain>
    </source>
</reference>
<dbReference type="EMBL" id="LYUB02000002">
    <property type="protein sequence ID" value="OVF10520.1"/>
    <property type="molecule type" value="Genomic_DNA"/>
</dbReference>
<feature type="domain" description="Ketosynthase family 3 (KS3)" evidence="13">
    <location>
        <begin position="1"/>
        <end position="454"/>
    </location>
</feature>
<gene>
    <name evidence="14" type="ORF">A9F13_02g03454</name>
</gene>
<keyword evidence="3 9" id="KW-0808">Transferase</keyword>
<dbReference type="AlphaFoldDB" id="A0AA91T410"/>
<feature type="region of interest" description="Disordered" evidence="12">
    <location>
        <begin position="63"/>
        <end position="92"/>
    </location>
</feature>
<keyword evidence="4" id="KW-0276">Fatty acid metabolism</keyword>
<dbReference type="Proteomes" id="UP000195602">
    <property type="component" value="Unassembled WGS sequence"/>
</dbReference>